<gene>
    <name evidence="3" type="ORF">MACH21_08940</name>
</gene>
<name>A0AA48KHJ2_9RHOB</name>
<sequence>MTGSRVAEYYDANTRRFLAVGGSGSALAIHRPLWADGVSTPSQAAAHVNDIIRMQAERHLGRAPRRVLDLGCGVGGSLFHLAPFWPEAKMTGITISAVQRAKAEAEATRRNLSARCRFLRADFTEVRGSDADLAMAIESHVHAQSAAAFLDAAASALGTGGVLVIVDDMLRRPETDLTMAERRWLDRFRAGWRLGHVPDLDGLQAAADCAGFDRLDLQDLTPLIRLDRLRDRALHLAGPVAHRVGLNHWPIFANMIGGDALTRLYKMGTMGYTCVTLRKRG</sequence>
<dbReference type="InterPro" id="IPR050447">
    <property type="entry name" value="Erg6_SMT_methyltransf"/>
</dbReference>
<dbReference type="InterPro" id="IPR029063">
    <property type="entry name" value="SAM-dependent_MTases_sf"/>
</dbReference>
<feature type="domain" description="Methyltransferase" evidence="2">
    <location>
        <begin position="67"/>
        <end position="161"/>
    </location>
</feature>
<dbReference type="CDD" id="cd02440">
    <property type="entry name" value="AdoMet_MTases"/>
    <property type="match status" value="1"/>
</dbReference>
<dbReference type="PANTHER" id="PTHR44068">
    <property type="entry name" value="ZGC:194242"/>
    <property type="match status" value="1"/>
</dbReference>
<reference evidence="3 4" key="1">
    <citation type="submission" date="2023-01" db="EMBL/GenBank/DDBJ databases">
        <title>Complete genome sequence of Roseicyclus marinus strain Dej080120_10.</title>
        <authorList>
            <person name="Ueki S."/>
            <person name="Maruyama F."/>
        </authorList>
    </citation>
    <scope>NUCLEOTIDE SEQUENCE [LARGE SCALE GENOMIC DNA]</scope>
    <source>
        <strain evidence="3 4">Dej080120_10</strain>
    </source>
</reference>
<dbReference type="Pfam" id="PF13649">
    <property type="entry name" value="Methyltransf_25"/>
    <property type="match status" value="1"/>
</dbReference>
<evidence type="ECO:0000313" key="4">
    <source>
        <dbReference type="Proteomes" id="UP001337723"/>
    </source>
</evidence>
<organism evidence="3 4">
    <name type="scientific">Roseicyclus marinus</name>
    <dbReference type="NCBI Taxonomy" id="2161673"/>
    <lineage>
        <taxon>Bacteria</taxon>
        <taxon>Pseudomonadati</taxon>
        <taxon>Pseudomonadota</taxon>
        <taxon>Alphaproteobacteria</taxon>
        <taxon>Rhodobacterales</taxon>
        <taxon>Roseobacteraceae</taxon>
        <taxon>Roseicyclus</taxon>
    </lineage>
</organism>
<dbReference type="Gene3D" id="3.40.50.150">
    <property type="entry name" value="Vaccinia Virus protein VP39"/>
    <property type="match status" value="1"/>
</dbReference>
<dbReference type="PANTHER" id="PTHR44068:SF11">
    <property type="entry name" value="GERANYL DIPHOSPHATE 2-C-METHYLTRANSFERASE"/>
    <property type="match status" value="1"/>
</dbReference>
<dbReference type="SUPFAM" id="SSF53335">
    <property type="entry name" value="S-adenosyl-L-methionine-dependent methyltransferases"/>
    <property type="match status" value="1"/>
</dbReference>
<keyword evidence="4" id="KW-1185">Reference proteome</keyword>
<dbReference type="KEGG" id="rmai:MACH21_08940"/>
<protein>
    <recommendedName>
        <fullName evidence="2">Methyltransferase domain-containing protein</fullName>
    </recommendedName>
</protein>
<accession>A0AA48KHJ2</accession>
<dbReference type="EMBL" id="AP027266">
    <property type="protein sequence ID" value="BDW84717.1"/>
    <property type="molecule type" value="Genomic_DNA"/>
</dbReference>
<dbReference type="InterPro" id="IPR041698">
    <property type="entry name" value="Methyltransf_25"/>
</dbReference>
<dbReference type="Proteomes" id="UP001337723">
    <property type="component" value="Chromosome"/>
</dbReference>
<evidence type="ECO:0000259" key="2">
    <source>
        <dbReference type="Pfam" id="PF13649"/>
    </source>
</evidence>
<dbReference type="AlphaFoldDB" id="A0AA48KHJ2"/>
<evidence type="ECO:0000313" key="3">
    <source>
        <dbReference type="EMBL" id="BDW84717.1"/>
    </source>
</evidence>
<evidence type="ECO:0000256" key="1">
    <source>
        <dbReference type="SAM" id="Coils"/>
    </source>
</evidence>
<feature type="coiled-coil region" evidence="1">
    <location>
        <begin position="95"/>
        <end position="122"/>
    </location>
</feature>
<proteinExistence type="predicted"/>
<keyword evidence="1" id="KW-0175">Coiled coil</keyword>